<organism evidence="1 2">
    <name type="scientific">Cecembia calidifontis</name>
    <dbReference type="NCBI Taxonomy" id="1187080"/>
    <lineage>
        <taxon>Bacteria</taxon>
        <taxon>Pseudomonadati</taxon>
        <taxon>Bacteroidota</taxon>
        <taxon>Cytophagia</taxon>
        <taxon>Cytophagales</taxon>
        <taxon>Cyclobacteriaceae</taxon>
        <taxon>Cecembia</taxon>
    </lineage>
</organism>
<dbReference type="AlphaFoldDB" id="A0A4Q7PHP7"/>
<proteinExistence type="predicted"/>
<dbReference type="Proteomes" id="UP000292209">
    <property type="component" value="Unassembled WGS sequence"/>
</dbReference>
<dbReference type="EMBL" id="SGXG01000001">
    <property type="protein sequence ID" value="RZS98442.1"/>
    <property type="molecule type" value="Genomic_DNA"/>
</dbReference>
<name>A0A4Q7PHP7_9BACT</name>
<evidence type="ECO:0000313" key="2">
    <source>
        <dbReference type="Proteomes" id="UP000292209"/>
    </source>
</evidence>
<dbReference type="RefSeq" id="WP_130277143.1">
    <property type="nucleotide sequence ID" value="NZ_SGXG01000001.1"/>
</dbReference>
<protein>
    <submittedName>
        <fullName evidence="1">Uncharacterized protein</fullName>
    </submittedName>
</protein>
<keyword evidence="2" id="KW-1185">Reference proteome</keyword>
<reference evidence="1 2" key="1">
    <citation type="submission" date="2019-02" db="EMBL/GenBank/DDBJ databases">
        <title>Genomic Encyclopedia of Archaeal and Bacterial Type Strains, Phase II (KMG-II): from individual species to whole genera.</title>
        <authorList>
            <person name="Goeker M."/>
        </authorList>
    </citation>
    <scope>NUCLEOTIDE SEQUENCE [LARGE SCALE GENOMIC DNA]</scope>
    <source>
        <strain evidence="1 2">DSM 21411</strain>
    </source>
</reference>
<accession>A0A4Q7PHP7</accession>
<comment type="caution">
    <text evidence="1">The sequence shown here is derived from an EMBL/GenBank/DDBJ whole genome shotgun (WGS) entry which is preliminary data.</text>
</comment>
<evidence type="ECO:0000313" key="1">
    <source>
        <dbReference type="EMBL" id="RZS98442.1"/>
    </source>
</evidence>
<sequence>MNKLNSIQLIFLFIGFLIVFSCSKEDDEPTVEPPGNFVPWNRVNVFTEDLYNSTVDNNKLIVLGRNNLFYDAYIQVINATLRV</sequence>
<dbReference type="PROSITE" id="PS51257">
    <property type="entry name" value="PROKAR_LIPOPROTEIN"/>
    <property type="match status" value="1"/>
</dbReference>
<gene>
    <name evidence="1" type="ORF">BC751_4097</name>
</gene>